<proteinExistence type="predicted"/>
<reference evidence="1" key="2">
    <citation type="submission" date="2025-09" db="UniProtKB">
        <authorList>
            <consortium name="Ensembl"/>
        </authorList>
    </citation>
    <scope>IDENTIFICATION</scope>
</reference>
<reference evidence="1" key="1">
    <citation type="submission" date="2025-08" db="UniProtKB">
        <authorList>
            <consortium name="Ensembl"/>
        </authorList>
    </citation>
    <scope>IDENTIFICATION</scope>
</reference>
<protein>
    <submittedName>
        <fullName evidence="1">Uncharacterized protein</fullName>
    </submittedName>
</protein>
<sequence>MQTYIVQKLCIKQKLQYTGQVYSLTKIQYLQHQQHLYHVFLYNKATSAVLLNGEGHLAAFPIEG</sequence>
<dbReference type="Proteomes" id="UP000264820">
    <property type="component" value="Unplaced"/>
</dbReference>
<evidence type="ECO:0000313" key="1">
    <source>
        <dbReference type="Ensembl" id="ENSHCOP00000002296.1"/>
    </source>
</evidence>
<keyword evidence="2" id="KW-1185">Reference proteome</keyword>
<dbReference type="Ensembl" id="ENSHCOT00000010653.1">
    <property type="protein sequence ID" value="ENSHCOP00000002296.1"/>
    <property type="gene ID" value="ENSHCOG00000003409.1"/>
</dbReference>
<dbReference type="AlphaFoldDB" id="A0A3Q2XQF1"/>
<evidence type="ECO:0000313" key="2">
    <source>
        <dbReference type="Proteomes" id="UP000264820"/>
    </source>
</evidence>
<organism evidence="1 2">
    <name type="scientific">Hippocampus comes</name>
    <name type="common">Tiger tail seahorse</name>
    <dbReference type="NCBI Taxonomy" id="109280"/>
    <lineage>
        <taxon>Eukaryota</taxon>
        <taxon>Metazoa</taxon>
        <taxon>Chordata</taxon>
        <taxon>Craniata</taxon>
        <taxon>Vertebrata</taxon>
        <taxon>Euteleostomi</taxon>
        <taxon>Actinopterygii</taxon>
        <taxon>Neopterygii</taxon>
        <taxon>Teleostei</taxon>
        <taxon>Neoteleostei</taxon>
        <taxon>Acanthomorphata</taxon>
        <taxon>Syngnathiaria</taxon>
        <taxon>Syngnathiformes</taxon>
        <taxon>Syngnathoidei</taxon>
        <taxon>Syngnathidae</taxon>
        <taxon>Hippocampus</taxon>
    </lineage>
</organism>
<accession>A0A3Q2XQF1</accession>
<name>A0A3Q2XQF1_HIPCM</name>